<dbReference type="PANTHER" id="PTHR24178">
    <property type="entry name" value="MOLTING PROTEIN MLT-4"/>
    <property type="match status" value="1"/>
</dbReference>
<dbReference type="VEuPathDB" id="FungiDB:HZS61_005544"/>
<keyword evidence="1" id="KW-0677">Repeat</keyword>
<dbReference type="PROSITE" id="PS50297">
    <property type="entry name" value="ANK_REP_REGION"/>
    <property type="match status" value="1"/>
</dbReference>
<dbReference type="OrthoDB" id="823504at2759"/>
<dbReference type="VEuPathDB" id="FungiDB:FOXG_16954"/>
<organism evidence="4 5">
    <name type="scientific">Fusarium oxysporum</name>
    <name type="common">Fusarium vascular wilt</name>
    <dbReference type="NCBI Taxonomy" id="5507"/>
    <lineage>
        <taxon>Eukaryota</taxon>
        <taxon>Fungi</taxon>
        <taxon>Dikarya</taxon>
        <taxon>Ascomycota</taxon>
        <taxon>Pezizomycotina</taxon>
        <taxon>Sordariomycetes</taxon>
        <taxon>Hypocreomycetidae</taxon>
        <taxon>Hypocreales</taxon>
        <taxon>Nectriaceae</taxon>
        <taxon>Fusarium</taxon>
        <taxon>Fusarium oxysporum species complex</taxon>
    </lineage>
</organism>
<dbReference type="PROSITE" id="PS50088">
    <property type="entry name" value="ANK_REPEAT"/>
    <property type="match status" value="3"/>
</dbReference>
<sequence length="561" mass="62585">MPSALPEAESPYRNFVRGPNECHNGKEPPYTPITMVDRNGFILCETDQFDLLRAIIYRDDVTTLEQYLDIAPWVIEEIEELPLYYSFFYIAVSHGSLGALKTLLSYYVRVIEPNQTITFRKRGFTLLNEAARRAYLEILEFLLDNQPLYADIHERDYTGCTAIAAASDLYSTRYTETFNWQPSVDKSEAVMNLLLDWGAFPSDVVARVHEDSSGKPETVLSMTSEWAGAKMIERLVSGGADVHAEFTKHSLQLRLYDEQDYIVDNVTAIHMASFRGNFVALETLLGQHGDTVSALEMVSSCDSRGSTPLHWAARNNLYNPNLHESAQNIKTTIHLILDIDPAIVNVQDLEGNTALHYAARYFGENGEVFRPIFQSLCDKGADSSRHNNRGETPLHNMFSSDGTDETIDKQILSLLLAHGAKANDIDHAGNTPLHITARRLDYHNIISFLIEQGADATIGNSTNERPVHVAASGDVSAPGLAEKVEIQNAVLTTLTNAGGIELVDLPNAEGKTPKQICKAQRDKWREDEKRERMISGRRERILASTASCSSISPVNVERCHN</sequence>
<dbReference type="SMART" id="SM00248">
    <property type="entry name" value="ANK"/>
    <property type="match status" value="7"/>
</dbReference>
<dbReference type="PANTHER" id="PTHR24178:SF9">
    <property type="entry name" value="ANK_REP_REGION DOMAIN-CONTAINING PROTEIN"/>
    <property type="match status" value="1"/>
</dbReference>
<gene>
    <name evidence="4" type="ORF">FRV6_14316</name>
</gene>
<feature type="repeat" description="ANK" evidence="3">
    <location>
        <begin position="389"/>
        <end position="427"/>
    </location>
</feature>
<dbReference type="VEuPathDB" id="FungiDB:FOZG_16707"/>
<evidence type="ECO:0000256" key="2">
    <source>
        <dbReference type="ARBA" id="ARBA00023043"/>
    </source>
</evidence>
<evidence type="ECO:0000256" key="1">
    <source>
        <dbReference type="ARBA" id="ARBA00022737"/>
    </source>
</evidence>
<dbReference type="VEuPathDB" id="FungiDB:FOIG_15337"/>
<dbReference type="EMBL" id="FMJY01000009">
    <property type="protein sequence ID" value="SCO90188.1"/>
    <property type="molecule type" value="Genomic_DNA"/>
</dbReference>
<dbReference type="VEuPathDB" id="FungiDB:FOC1_g10008954"/>
<name>A0A2H3TNH0_FUSOX</name>
<dbReference type="VEuPathDB" id="FungiDB:FOC4_g10001066"/>
<keyword evidence="2 3" id="KW-0040">ANK repeat</keyword>
<evidence type="ECO:0000313" key="5">
    <source>
        <dbReference type="Proteomes" id="UP000219369"/>
    </source>
</evidence>
<dbReference type="InterPro" id="IPR002110">
    <property type="entry name" value="Ankyrin_rpt"/>
</dbReference>
<accession>A0A2H3TNH0</accession>
<dbReference type="VEuPathDB" id="FungiDB:FOMG_13309"/>
<feature type="repeat" description="ANK" evidence="3">
    <location>
        <begin position="350"/>
        <end position="388"/>
    </location>
</feature>
<proteinExistence type="predicted"/>
<evidence type="ECO:0000256" key="3">
    <source>
        <dbReference type="PROSITE-ProRule" id="PRU00023"/>
    </source>
</evidence>
<feature type="repeat" description="ANK" evidence="3">
    <location>
        <begin position="428"/>
        <end position="461"/>
    </location>
</feature>
<dbReference type="AlphaFoldDB" id="A0A2H3TNH0"/>
<dbReference type="InterPro" id="IPR036770">
    <property type="entry name" value="Ankyrin_rpt-contain_sf"/>
</dbReference>
<dbReference type="SUPFAM" id="SSF48403">
    <property type="entry name" value="Ankyrin repeat"/>
    <property type="match status" value="1"/>
</dbReference>
<evidence type="ECO:0000313" key="4">
    <source>
        <dbReference type="EMBL" id="SCO90188.1"/>
    </source>
</evidence>
<dbReference type="Proteomes" id="UP000219369">
    <property type="component" value="Unassembled WGS sequence"/>
</dbReference>
<protein>
    <submittedName>
        <fullName evidence="4">Related to ankyrin</fullName>
    </submittedName>
</protein>
<reference evidence="5" key="1">
    <citation type="submission" date="2016-09" db="EMBL/GenBank/DDBJ databases">
        <authorList>
            <person name="Guldener U."/>
        </authorList>
    </citation>
    <scope>NUCLEOTIDE SEQUENCE [LARGE SCALE GENOMIC DNA]</scope>
    <source>
        <strain evidence="5">V64-1</strain>
    </source>
</reference>
<dbReference type="Pfam" id="PF12796">
    <property type="entry name" value="Ank_2"/>
    <property type="match status" value="1"/>
</dbReference>
<dbReference type="VEuPathDB" id="FungiDB:FOZG_16706"/>
<dbReference type="Gene3D" id="1.25.40.20">
    <property type="entry name" value="Ankyrin repeat-containing domain"/>
    <property type="match status" value="1"/>
</dbReference>